<keyword evidence="6" id="KW-1185">Reference proteome</keyword>
<organism evidence="5 6">
    <name type="scientific">Acidiphilium rubrum</name>
    <dbReference type="NCBI Taxonomy" id="526"/>
    <lineage>
        <taxon>Bacteria</taxon>
        <taxon>Pseudomonadati</taxon>
        <taxon>Pseudomonadota</taxon>
        <taxon>Alphaproteobacteria</taxon>
        <taxon>Acetobacterales</taxon>
        <taxon>Acidocellaceae</taxon>
        <taxon>Acidiphilium</taxon>
    </lineage>
</organism>
<reference evidence="5 6" key="1">
    <citation type="submission" date="2017-01" db="EMBL/GenBank/DDBJ databases">
        <authorList>
            <person name="Varghese N."/>
            <person name="Submissions S."/>
        </authorList>
    </citation>
    <scope>NUCLEOTIDE SEQUENCE [LARGE SCALE GENOMIC DNA]</scope>
    <source>
        <strain evidence="5 6">ATCC 35905</strain>
    </source>
</reference>
<comment type="similarity">
    <text evidence="1">Belongs to the MobA/MobL family.</text>
</comment>
<gene>
    <name evidence="5" type="ORF">SAMN05421828_1566</name>
</gene>
<dbReference type="InterPro" id="IPR005053">
    <property type="entry name" value="MobA_MobL"/>
</dbReference>
<feature type="region of interest" description="Disordered" evidence="3">
    <location>
        <begin position="302"/>
        <end position="362"/>
    </location>
</feature>
<keyword evidence="2" id="KW-0184">Conjugation</keyword>
<evidence type="ECO:0000313" key="6">
    <source>
        <dbReference type="Proteomes" id="UP000186308"/>
    </source>
</evidence>
<dbReference type="RefSeq" id="WP_081849234.1">
    <property type="nucleotide sequence ID" value="NZ_FTNE01000056.1"/>
</dbReference>
<feature type="domain" description="MobA/MobL protein" evidence="4">
    <location>
        <begin position="21"/>
        <end position="216"/>
    </location>
</feature>
<evidence type="ECO:0000256" key="1">
    <source>
        <dbReference type="ARBA" id="ARBA00010873"/>
    </source>
</evidence>
<accession>A0A8G2CP58</accession>
<dbReference type="Proteomes" id="UP000186308">
    <property type="component" value="Unassembled WGS sequence"/>
</dbReference>
<dbReference type="Pfam" id="PF03389">
    <property type="entry name" value="MobA_MobL"/>
    <property type="match status" value="1"/>
</dbReference>
<dbReference type="EMBL" id="FTNE01000056">
    <property type="protein sequence ID" value="SIR56327.1"/>
    <property type="molecule type" value="Genomic_DNA"/>
</dbReference>
<proteinExistence type="inferred from homology"/>
<evidence type="ECO:0000256" key="2">
    <source>
        <dbReference type="ARBA" id="ARBA00022971"/>
    </source>
</evidence>
<dbReference type="AlphaFoldDB" id="A0A8G2CP58"/>
<name>A0A8G2CP58_ACIRU</name>
<evidence type="ECO:0000256" key="3">
    <source>
        <dbReference type="SAM" id="MobiDB-lite"/>
    </source>
</evidence>
<comment type="caution">
    <text evidence="5">The sequence shown here is derived from an EMBL/GenBank/DDBJ whole genome shotgun (WGS) entry which is preliminary data.</text>
</comment>
<protein>
    <submittedName>
        <fullName evidence="5">MobA/MobL family protein</fullName>
    </submittedName>
</protein>
<evidence type="ECO:0000259" key="4">
    <source>
        <dbReference type="Pfam" id="PF03389"/>
    </source>
</evidence>
<evidence type="ECO:0000313" key="5">
    <source>
        <dbReference type="EMBL" id="SIR56327.1"/>
    </source>
</evidence>
<dbReference type="OrthoDB" id="1826980at2"/>
<dbReference type="Gene3D" id="3.30.930.30">
    <property type="match status" value="1"/>
</dbReference>
<sequence length="362" mass="40125">MGSYHLSVKTLKRASGRTPQSASAYRRGIRLVGPDGHIHDYRRRTRGIRATAIFAPEGCDWVQDPQALWDRADAAERRQDSRTAREYEIALPAELPWSERQRLAEAFAQHLVAQFGVAVDLAIHEPAADGEHDERNHHVHLLTTTRRVTPNGMGEKTRDLDLKTKSPALIEALRAEWARMANAALARHEAAQIDHRSHKRRELEVLPTKHEGPKITWWRRLRAVDEDWADGFMDRARENDEIRVRNASIIERIQRAASETKKNVGGLFRGLLAPLAGFEPPPAVDAATAAIAAIAEARRFGDIPIEPDPEVPISSPSLTEEKDANADDDAGASGAVSPLADDEKSTASPESGAKQGARRRPR</sequence>